<dbReference type="Pfam" id="PF00130">
    <property type="entry name" value="C1_1"/>
    <property type="match status" value="1"/>
</dbReference>
<evidence type="ECO:0000256" key="1">
    <source>
        <dbReference type="ARBA" id="ARBA00004141"/>
    </source>
</evidence>
<dbReference type="Gene3D" id="3.30.60.20">
    <property type="match status" value="1"/>
</dbReference>
<proteinExistence type="predicted"/>
<comment type="subcellular location">
    <subcellularLocation>
        <location evidence="1">Membrane</location>
        <topology evidence="1">Multi-pass membrane protein</topology>
    </subcellularLocation>
</comment>
<evidence type="ECO:0000256" key="2">
    <source>
        <dbReference type="ARBA" id="ARBA00022692"/>
    </source>
</evidence>
<dbReference type="PANTHER" id="PTHR28304:SF2">
    <property type="entry name" value="PEROXISOMAL MEMBRANE PROTEIN PEX29"/>
    <property type="match status" value="1"/>
</dbReference>
<evidence type="ECO:0000313" key="11">
    <source>
        <dbReference type="Proteomes" id="UP000789375"/>
    </source>
</evidence>
<dbReference type="Pfam" id="PF06398">
    <property type="entry name" value="Pex24p"/>
    <property type="match status" value="1"/>
</dbReference>
<dbReference type="EMBL" id="CAJVPP010000473">
    <property type="protein sequence ID" value="CAG8485975.1"/>
    <property type="molecule type" value="Genomic_DNA"/>
</dbReference>
<keyword evidence="2 8" id="KW-0812">Transmembrane</keyword>
<dbReference type="SUPFAM" id="SSF57889">
    <property type="entry name" value="Cysteine-rich domain"/>
    <property type="match status" value="1"/>
</dbReference>
<dbReference type="GO" id="GO:0005778">
    <property type="term" value="C:peroxisomal membrane"/>
    <property type="evidence" value="ECO:0007669"/>
    <property type="project" value="TreeGrafter"/>
</dbReference>
<feature type="compositionally biased region" description="Basic and acidic residues" evidence="7">
    <location>
        <begin position="141"/>
        <end position="155"/>
    </location>
</feature>
<dbReference type="AlphaFoldDB" id="A0A9N8WFZ2"/>
<comment type="caution">
    <text evidence="10">The sequence shown here is derived from an EMBL/GenBank/DDBJ whole genome shotgun (WGS) entry which is preliminary data.</text>
</comment>
<evidence type="ECO:0000256" key="6">
    <source>
        <dbReference type="ARBA" id="ARBA00023136"/>
    </source>
</evidence>
<sequence>MPFALPHDFEETTFSKPTYCDNCNKLLWGLIKQGVCCRGNYQFKRKQSDQIFFNEKSIYLETGCQELSSKYCRKSETPFHSNSDSLAASRTIPSKKVKRVSESIKSEPIIHQNEPIPIQRTRSNNLASESLPEINVAFDKNQKEENSSQEQEHNLSGKILRRSNSADSIANFSSNSPSKSKVHKPLQSYATLANLNSSSKSTQFAAPRAAKPISPTKSSFDTKVIQDLIVSSMINISNSSKSQPDSAHPPLNLNTTTNNFRKFVQKCGFIFELQNAVEDLIIYPDGPNMDEIGKDGGNKGFCNSKHTDPYLPPENSVDYLKNMQNIQNLMGMISDGYDAFVPLLKHVDWSNGYETLKITQFVIVVLTFLSLSVWIVPWRYIFIVVGLSTFIANTQFVKALIRELSPILIQREKVLAERWTKFLNSSENEVNQEDSNGVGFKKEQ</sequence>
<dbReference type="InterPro" id="IPR010482">
    <property type="entry name" value="TECPR1-like_DysF"/>
</dbReference>
<keyword evidence="4" id="KW-0862">Zinc</keyword>
<protein>
    <submittedName>
        <fullName evidence="10">12974_t:CDS:1</fullName>
    </submittedName>
</protein>
<feature type="region of interest" description="Disordered" evidence="7">
    <location>
        <begin position="141"/>
        <end position="160"/>
    </location>
</feature>
<dbReference type="InterPro" id="IPR002219">
    <property type="entry name" value="PKC_DAG/PE"/>
</dbReference>
<reference evidence="10" key="1">
    <citation type="submission" date="2021-06" db="EMBL/GenBank/DDBJ databases">
        <authorList>
            <person name="Kallberg Y."/>
            <person name="Tangrot J."/>
            <person name="Rosling A."/>
        </authorList>
    </citation>
    <scope>NUCLEOTIDE SEQUENCE</scope>
    <source>
        <strain evidence="10">87-6 pot B 2015</strain>
    </source>
</reference>
<dbReference type="Proteomes" id="UP000789375">
    <property type="component" value="Unassembled WGS sequence"/>
</dbReference>
<keyword evidence="3" id="KW-0479">Metal-binding</keyword>
<organism evidence="10 11">
    <name type="scientific">Funneliformis mosseae</name>
    <name type="common">Endomycorrhizal fungus</name>
    <name type="synonym">Glomus mosseae</name>
    <dbReference type="NCBI Taxonomy" id="27381"/>
    <lineage>
        <taxon>Eukaryota</taxon>
        <taxon>Fungi</taxon>
        <taxon>Fungi incertae sedis</taxon>
        <taxon>Mucoromycota</taxon>
        <taxon>Glomeromycotina</taxon>
        <taxon>Glomeromycetes</taxon>
        <taxon>Glomerales</taxon>
        <taxon>Glomeraceae</taxon>
        <taxon>Funneliformis</taxon>
    </lineage>
</organism>
<keyword evidence="5 8" id="KW-1133">Transmembrane helix</keyword>
<dbReference type="GO" id="GO:0007031">
    <property type="term" value="P:peroxisome organization"/>
    <property type="evidence" value="ECO:0007669"/>
    <property type="project" value="UniProtKB-ARBA"/>
</dbReference>
<gene>
    <name evidence="10" type="ORF">FMOSSE_LOCUS3274</name>
</gene>
<evidence type="ECO:0000259" key="9">
    <source>
        <dbReference type="PROSITE" id="PS50081"/>
    </source>
</evidence>
<dbReference type="PROSITE" id="PS50081">
    <property type="entry name" value="ZF_DAG_PE_2"/>
    <property type="match status" value="1"/>
</dbReference>
<dbReference type="InterPro" id="IPR046349">
    <property type="entry name" value="C1-like_sf"/>
</dbReference>
<evidence type="ECO:0000256" key="4">
    <source>
        <dbReference type="ARBA" id="ARBA00022833"/>
    </source>
</evidence>
<dbReference type="GO" id="GO:0046872">
    <property type="term" value="F:metal ion binding"/>
    <property type="evidence" value="ECO:0007669"/>
    <property type="project" value="UniProtKB-KW"/>
</dbReference>
<dbReference type="InterPro" id="IPR052816">
    <property type="entry name" value="Peroxisomal_Membrane_PEX28-32"/>
</dbReference>
<evidence type="ECO:0000313" key="10">
    <source>
        <dbReference type="EMBL" id="CAG8485975.1"/>
    </source>
</evidence>
<keyword evidence="11" id="KW-1185">Reference proteome</keyword>
<evidence type="ECO:0000256" key="8">
    <source>
        <dbReference type="SAM" id="Phobius"/>
    </source>
</evidence>
<evidence type="ECO:0000256" key="3">
    <source>
        <dbReference type="ARBA" id="ARBA00022723"/>
    </source>
</evidence>
<dbReference type="PANTHER" id="PTHR28304">
    <property type="entry name" value="PEROXISOMAL MEMBRANE PROTEIN PEX29"/>
    <property type="match status" value="1"/>
</dbReference>
<evidence type="ECO:0000256" key="5">
    <source>
        <dbReference type="ARBA" id="ARBA00022989"/>
    </source>
</evidence>
<keyword evidence="6 8" id="KW-0472">Membrane</keyword>
<accession>A0A9N8WFZ2</accession>
<feature type="domain" description="Phorbol-ester/DAG-type" evidence="9">
    <location>
        <begin position="6"/>
        <end position="37"/>
    </location>
</feature>
<feature type="transmembrane region" description="Helical" evidence="8">
    <location>
        <begin position="358"/>
        <end position="375"/>
    </location>
</feature>
<name>A0A9N8WFZ2_FUNMO</name>
<evidence type="ECO:0000256" key="7">
    <source>
        <dbReference type="SAM" id="MobiDB-lite"/>
    </source>
</evidence>